<gene>
    <name evidence="1" type="ORF">IMSHALPRED_002853</name>
</gene>
<dbReference type="AlphaFoldDB" id="A0A8H3J6L6"/>
<evidence type="ECO:0000313" key="1">
    <source>
        <dbReference type="EMBL" id="CAF9941696.1"/>
    </source>
</evidence>
<name>A0A8H3J6L6_9LECA</name>
<organism evidence="1 2">
    <name type="scientific">Imshaugia aleurites</name>
    <dbReference type="NCBI Taxonomy" id="172621"/>
    <lineage>
        <taxon>Eukaryota</taxon>
        <taxon>Fungi</taxon>
        <taxon>Dikarya</taxon>
        <taxon>Ascomycota</taxon>
        <taxon>Pezizomycotina</taxon>
        <taxon>Lecanoromycetes</taxon>
        <taxon>OSLEUM clade</taxon>
        <taxon>Lecanoromycetidae</taxon>
        <taxon>Lecanorales</taxon>
        <taxon>Lecanorineae</taxon>
        <taxon>Parmeliaceae</taxon>
        <taxon>Imshaugia</taxon>
    </lineage>
</organism>
<evidence type="ECO:0000313" key="2">
    <source>
        <dbReference type="Proteomes" id="UP000664534"/>
    </source>
</evidence>
<dbReference type="Proteomes" id="UP000664534">
    <property type="component" value="Unassembled WGS sequence"/>
</dbReference>
<dbReference type="EMBL" id="CAJPDT010000154">
    <property type="protein sequence ID" value="CAF9941696.1"/>
    <property type="molecule type" value="Genomic_DNA"/>
</dbReference>
<comment type="caution">
    <text evidence="1">The sequence shown here is derived from an EMBL/GenBank/DDBJ whole genome shotgun (WGS) entry which is preliminary data.</text>
</comment>
<accession>A0A8H3J6L6</accession>
<keyword evidence="2" id="KW-1185">Reference proteome</keyword>
<proteinExistence type="predicted"/>
<protein>
    <submittedName>
        <fullName evidence="1">Uncharacterized protein</fullName>
    </submittedName>
</protein>
<sequence length="357" mass="39775">METQPHIFPELNPSGMPLFSGLTRYKGRQLYIIVEPLLSLAPHGLGTSLISSGTLRKRTVQHKSPMPPICLLSITSRGLSERRKSASAAYRLGIRWATLRKWTVQHKSSMPPIRLLSITLRGSSARRKSMSAAKRFAFWWAYSLAPRAPTGRHKSTSAAYLLEPWCSPGGQTEKHKSSMPLLCWSSLGHMRALGSATGRRKSTSVANLLQPQRPQEFLTVTHKTSMPLICWILLGQEPTPRGLTGRHKSTSVANLLEPWCPQVVPTERHKSSKPSICWSLSGLLIPLRSATVTQKSLKAADLLQSWWSPALLMVRRKSRRAAKLLVGAGAIYVWVRCERRKIPYGSSIALRLVRVAK</sequence>
<reference evidence="1" key="1">
    <citation type="submission" date="2021-03" db="EMBL/GenBank/DDBJ databases">
        <authorList>
            <person name="Tagirdzhanova G."/>
        </authorList>
    </citation>
    <scope>NUCLEOTIDE SEQUENCE</scope>
</reference>